<reference evidence="1 2" key="1">
    <citation type="submission" date="2020-08" db="EMBL/GenBank/DDBJ databases">
        <title>Bridging the membrane lipid divide: bacteria of the FCB group superphylum have the potential to synthesize archaeal ether lipids.</title>
        <authorList>
            <person name="Villanueva L."/>
            <person name="Von Meijenfeldt F.A.B."/>
            <person name="Westbye A.B."/>
            <person name="Yadav S."/>
            <person name="Hopmans E.C."/>
            <person name="Dutilh B.E."/>
            <person name="Sinninghe Damste J.S."/>
        </authorList>
    </citation>
    <scope>NUCLEOTIDE SEQUENCE [LARGE SCALE GENOMIC DNA]</scope>
    <source>
        <strain evidence="1">NIOZ-UU27</strain>
    </source>
</reference>
<sequence length="181" mass="21343">MHQRDTGRVHNKLINRLERQEKQRAFQQGRFFRFKLPEIHNKLRQVLLQEKIIETDNAAAISDSILKGLKKALHSSEFDFEYFVSPIRNLVRRPNPYSLYMTQYVMEVLIDDPNVIEIYGTDEDVYHVINRVISQSQIHFDKVEEDIVAQLAQNRSMLPGSAEYQITMDELLRERVGDPQK</sequence>
<dbReference type="InterPro" id="IPR007463">
    <property type="entry name" value="DUF507"/>
</dbReference>
<organism evidence="1 2">
    <name type="scientific">Candidatus Desulfacyla euxinica</name>
    <dbReference type="NCBI Taxonomy" id="2841693"/>
    <lineage>
        <taxon>Bacteria</taxon>
        <taxon>Deltaproteobacteria</taxon>
        <taxon>Candidatus Desulfacyla</taxon>
    </lineage>
</organism>
<evidence type="ECO:0000313" key="2">
    <source>
        <dbReference type="Proteomes" id="UP000650524"/>
    </source>
</evidence>
<dbReference type="EMBL" id="JACNJD010000205">
    <property type="protein sequence ID" value="MBC8177372.1"/>
    <property type="molecule type" value="Genomic_DNA"/>
</dbReference>
<name>A0A8J6MZ11_9DELT</name>
<protein>
    <submittedName>
        <fullName evidence="1">DUF507 family protein</fullName>
    </submittedName>
</protein>
<evidence type="ECO:0000313" key="1">
    <source>
        <dbReference type="EMBL" id="MBC8177372.1"/>
    </source>
</evidence>
<comment type="caution">
    <text evidence="1">The sequence shown here is derived from an EMBL/GenBank/DDBJ whole genome shotgun (WGS) entry which is preliminary data.</text>
</comment>
<gene>
    <name evidence="1" type="ORF">H8E19_08190</name>
</gene>
<accession>A0A8J6MZ11</accession>
<dbReference type="AlphaFoldDB" id="A0A8J6MZ11"/>
<dbReference type="Proteomes" id="UP000650524">
    <property type="component" value="Unassembled WGS sequence"/>
</dbReference>
<dbReference type="Pfam" id="PF04368">
    <property type="entry name" value="DUF507"/>
    <property type="match status" value="1"/>
</dbReference>
<proteinExistence type="predicted"/>